<dbReference type="GO" id="GO:0009252">
    <property type="term" value="P:peptidoglycan biosynthetic process"/>
    <property type="evidence" value="ECO:0007669"/>
    <property type="project" value="UniProtKB-KW"/>
</dbReference>
<protein>
    <submittedName>
        <fullName evidence="20">Uncharacterized protein</fullName>
    </submittedName>
</protein>
<evidence type="ECO:0000256" key="9">
    <source>
        <dbReference type="ARBA" id="ARBA00022801"/>
    </source>
</evidence>
<name>A0A1J4RPX7_9BACT</name>
<evidence type="ECO:0000256" key="4">
    <source>
        <dbReference type="ARBA" id="ARBA00022475"/>
    </source>
</evidence>
<dbReference type="InterPro" id="IPR023346">
    <property type="entry name" value="Lysozyme-like_dom_sf"/>
</dbReference>
<dbReference type="SUPFAM" id="SSF56601">
    <property type="entry name" value="beta-lactamase/transpeptidase-like"/>
    <property type="match status" value="1"/>
</dbReference>
<dbReference type="GO" id="GO:0006508">
    <property type="term" value="P:proteolysis"/>
    <property type="evidence" value="ECO:0007669"/>
    <property type="project" value="UniProtKB-KW"/>
</dbReference>
<keyword evidence="6" id="KW-0645">Protease</keyword>
<evidence type="ECO:0000256" key="10">
    <source>
        <dbReference type="ARBA" id="ARBA00022960"/>
    </source>
</evidence>
<proteinExistence type="inferred from homology"/>
<keyword evidence="9" id="KW-0378">Hydrolase</keyword>
<evidence type="ECO:0000259" key="18">
    <source>
        <dbReference type="Pfam" id="PF00905"/>
    </source>
</evidence>
<sequence length="719" mass="79636">MKKRSLYLLIAAGLICLYGIITIFAGLPSPGKLGSDQFPVSTKIMDRNGRLLYEIYTDQNRTPVKLNDLPDYIKQATIAIEDKNFYKHHGFAWEGITRAILNTVFRQKLQGGSTITQQLVKTTLLSPERTIRRKIREALLAFAIEIRYRKDEIMEMYLNHVPYGGTAYGIEQAAQTYFAKKAQDLSLAETALLAGLPQAPTRYSPFGTNPEAAENRQKQVLTRMLEDKYINQEQYQQAVDEALTFAPQTNNLQAPHFSLYIKELLVEKYGEPLVEKGGLRITTSLDLDLQNFAQNAVATEVAKLNKANVGNGAALITQPRTGEILAMIGSKDYFDLEIDGNVNVTTRLRQPGSSIKPINYAAGLGNGANPATMFLDIPTCFQVSGQNRYCPRNYDGKFHGPVQMRFALGNSFNIPAVKMLAANGVETMIATASAMGISTYTDPSRYGLSLTLGGGEVYMTDMAVAFGVFANAGLKIELTPILKVETYQGKVLETVNFDADLPAGEKVLSPEIAYLISHILLDNNARSQMFGTSSQLVIPGHAVSVKTGTTDDLRDNWTIGYTPSFLAVTWIGNNNNQPMSPWLVSGVSGAAPIWHKIMVEVLKDQPDEWPKKPETVVGLEVCSLTGFRPHPEHPCEAKRFEYFIKGQEPKEEPNLKQFITIDKTTGLPPPPKASPLPENLESQEHLVLSDPVQKDYCLDCPRPLNEKGEPQEPAYFLFL</sequence>
<evidence type="ECO:0000259" key="19">
    <source>
        <dbReference type="Pfam" id="PF00912"/>
    </source>
</evidence>
<keyword evidence="11" id="KW-0573">Peptidoglycan synthesis</keyword>
<dbReference type="GO" id="GO:0071555">
    <property type="term" value="P:cell wall organization"/>
    <property type="evidence" value="ECO:0007669"/>
    <property type="project" value="UniProtKB-KW"/>
</dbReference>
<keyword evidence="17" id="KW-1133">Transmembrane helix</keyword>
<dbReference type="Proteomes" id="UP000183144">
    <property type="component" value="Unassembled WGS sequence"/>
</dbReference>
<dbReference type="SUPFAM" id="SSF53955">
    <property type="entry name" value="Lysozyme-like"/>
    <property type="match status" value="1"/>
</dbReference>
<dbReference type="EMBL" id="MNUI01000075">
    <property type="protein sequence ID" value="OIN88332.1"/>
    <property type="molecule type" value="Genomic_DNA"/>
</dbReference>
<dbReference type="PANTHER" id="PTHR32282">
    <property type="entry name" value="BINDING PROTEIN TRANSPEPTIDASE, PUTATIVE-RELATED"/>
    <property type="match status" value="1"/>
</dbReference>
<evidence type="ECO:0000256" key="6">
    <source>
        <dbReference type="ARBA" id="ARBA00022670"/>
    </source>
</evidence>
<dbReference type="AlphaFoldDB" id="A0A1J4RPX7"/>
<evidence type="ECO:0000256" key="1">
    <source>
        <dbReference type="ARBA" id="ARBA00004236"/>
    </source>
</evidence>
<evidence type="ECO:0000256" key="5">
    <source>
        <dbReference type="ARBA" id="ARBA00022645"/>
    </source>
</evidence>
<feature type="transmembrane region" description="Helical" evidence="17">
    <location>
        <begin position="7"/>
        <end position="27"/>
    </location>
</feature>
<evidence type="ECO:0000256" key="16">
    <source>
        <dbReference type="ARBA" id="ARBA00049902"/>
    </source>
</evidence>
<dbReference type="InterPro" id="IPR001264">
    <property type="entry name" value="Glyco_trans_51"/>
</dbReference>
<dbReference type="InterPro" id="IPR012338">
    <property type="entry name" value="Beta-lactam/transpept-like"/>
</dbReference>
<keyword evidence="10" id="KW-0133">Cell shape</keyword>
<reference evidence="20 21" key="1">
    <citation type="journal article" date="2016" name="Environ. Microbiol.">
        <title>Genomic resolution of a cold subsurface aquifer community provides metabolic insights for novel microbes adapted to high CO concentrations.</title>
        <authorList>
            <person name="Probst A.J."/>
            <person name="Castelle C.J."/>
            <person name="Singh A."/>
            <person name="Brown C.T."/>
            <person name="Anantharaman K."/>
            <person name="Sharon I."/>
            <person name="Hug L.A."/>
            <person name="Burstein D."/>
            <person name="Emerson J.B."/>
            <person name="Thomas B.C."/>
            <person name="Banfield J.F."/>
        </authorList>
    </citation>
    <scope>NUCLEOTIDE SEQUENCE [LARGE SCALE GENOMIC DNA]</scope>
    <source>
        <strain evidence="20">CG1_02_47_37</strain>
    </source>
</reference>
<feature type="domain" description="Glycosyl transferase family 51" evidence="19">
    <location>
        <begin position="49"/>
        <end position="224"/>
    </location>
</feature>
<evidence type="ECO:0000313" key="21">
    <source>
        <dbReference type="Proteomes" id="UP000183144"/>
    </source>
</evidence>
<comment type="similarity">
    <text evidence="2">In the C-terminal section; belongs to the transpeptidase family.</text>
</comment>
<dbReference type="GO" id="GO:0030288">
    <property type="term" value="C:outer membrane-bounded periplasmic space"/>
    <property type="evidence" value="ECO:0007669"/>
    <property type="project" value="TreeGrafter"/>
</dbReference>
<evidence type="ECO:0000256" key="2">
    <source>
        <dbReference type="ARBA" id="ARBA00007090"/>
    </source>
</evidence>
<evidence type="ECO:0000256" key="14">
    <source>
        <dbReference type="ARBA" id="ARBA00023316"/>
    </source>
</evidence>
<keyword evidence="8" id="KW-0808">Transferase</keyword>
<dbReference type="Gene3D" id="3.40.710.10">
    <property type="entry name" value="DD-peptidase/beta-lactamase superfamily"/>
    <property type="match status" value="1"/>
</dbReference>
<evidence type="ECO:0000256" key="11">
    <source>
        <dbReference type="ARBA" id="ARBA00022984"/>
    </source>
</evidence>
<dbReference type="Pfam" id="PF00912">
    <property type="entry name" value="Transgly"/>
    <property type="match status" value="1"/>
</dbReference>
<keyword evidence="4" id="KW-1003">Cell membrane</keyword>
<dbReference type="FunFam" id="1.10.3810.10:FF:000001">
    <property type="entry name" value="Penicillin-binding protein 1A"/>
    <property type="match status" value="1"/>
</dbReference>
<dbReference type="NCBIfam" id="TIGR02074">
    <property type="entry name" value="PBP_1a_fam"/>
    <property type="match status" value="1"/>
</dbReference>
<comment type="similarity">
    <text evidence="3">In the N-terminal section; belongs to the glycosyltransferase 51 family.</text>
</comment>
<dbReference type="GO" id="GO:0008360">
    <property type="term" value="P:regulation of cell shape"/>
    <property type="evidence" value="ECO:0007669"/>
    <property type="project" value="UniProtKB-KW"/>
</dbReference>
<comment type="catalytic activity">
    <reaction evidence="16">
        <text>[GlcNAc-(1-&gt;4)-Mur2Ac(oyl-L-Ala-gamma-D-Glu-L-Lys-D-Ala-D-Ala)](n)-di-trans,octa-cis-undecaprenyl diphosphate + beta-D-GlcNAc-(1-&gt;4)-Mur2Ac(oyl-L-Ala-gamma-D-Glu-L-Lys-D-Ala-D-Ala)-di-trans,octa-cis-undecaprenyl diphosphate = [GlcNAc-(1-&gt;4)-Mur2Ac(oyl-L-Ala-gamma-D-Glu-L-Lys-D-Ala-D-Ala)](n+1)-di-trans,octa-cis-undecaprenyl diphosphate + di-trans,octa-cis-undecaprenyl diphosphate + H(+)</text>
        <dbReference type="Rhea" id="RHEA:23708"/>
        <dbReference type="Rhea" id="RHEA-COMP:9602"/>
        <dbReference type="Rhea" id="RHEA-COMP:9603"/>
        <dbReference type="ChEBI" id="CHEBI:15378"/>
        <dbReference type="ChEBI" id="CHEBI:58405"/>
        <dbReference type="ChEBI" id="CHEBI:60033"/>
        <dbReference type="ChEBI" id="CHEBI:78435"/>
        <dbReference type="EC" id="2.4.99.28"/>
    </reaction>
</comment>
<organism evidence="20 21">
    <name type="scientific">Candidatus Beckwithbacteria bacterium CG1_02_47_37</name>
    <dbReference type="NCBI Taxonomy" id="1805034"/>
    <lineage>
        <taxon>Bacteria</taxon>
        <taxon>Candidatus Beckwithiibacteriota</taxon>
    </lineage>
</organism>
<accession>A0A1J4RPX7</accession>
<dbReference type="PANTHER" id="PTHR32282:SF11">
    <property type="entry name" value="PENICILLIN-BINDING PROTEIN 1B"/>
    <property type="match status" value="1"/>
</dbReference>
<keyword evidence="5" id="KW-0121">Carboxypeptidase</keyword>
<dbReference type="InterPro" id="IPR001460">
    <property type="entry name" value="PCN-bd_Tpept"/>
</dbReference>
<dbReference type="GO" id="GO:0008955">
    <property type="term" value="F:peptidoglycan glycosyltransferase activity"/>
    <property type="evidence" value="ECO:0007669"/>
    <property type="project" value="UniProtKB-EC"/>
</dbReference>
<keyword evidence="12 17" id="KW-0472">Membrane</keyword>
<evidence type="ECO:0000256" key="13">
    <source>
        <dbReference type="ARBA" id="ARBA00023268"/>
    </source>
</evidence>
<dbReference type="InterPro" id="IPR036950">
    <property type="entry name" value="PBP_transglycosylase"/>
</dbReference>
<evidence type="ECO:0000256" key="8">
    <source>
        <dbReference type="ARBA" id="ARBA00022679"/>
    </source>
</evidence>
<evidence type="ECO:0000256" key="15">
    <source>
        <dbReference type="ARBA" id="ARBA00034000"/>
    </source>
</evidence>
<comment type="caution">
    <text evidence="20">The sequence shown here is derived from an EMBL/GenBank/DDBJ whole genome shotgun (WGS) entry which is preliminary data.</text>
</comment>
<gene>
    <name evidence="20" type="ORF">AUJ59_04100</name>
</gene>
<evidence type="ECO:0000256" key="12">
    <source>
        <dbReference type="ARBA" id="ARBA00023136"/>
    </source>
</evidence>
<dbReference type="GO" id="GO:0009002">
    <property type="term" value="F:serine-type D-Ala-D-Ala carboxypeptidase activity"/>
    <property type="evidence" value="ECO:0007669"/>
    <property type="project" value="UniProtKB-EC"/>
</dbReference>
<comment type="subcellular location">
    <subcellularLocation>
        <location evidence="1">Cell membrane</location>
    </subcellularLocation>
</comment>
<keyword evidence="7" id="KW-0328">Glycosyltransferase</keyword>
<evidence type="ECO:0000256" key="3">
    <source>
        <dbReference type="ARBA" id="ARBA00007739"/>
    </source>
</evidence>
<dbReference type="GO" id="GO:0005886">
    <property type="term" value="C:plasma membrane"/>
    <property type="evidence" value="ECO:0007669"/>
    <property type="project" value="UniProtKB-SubCell"/>
</dbReference>
<keyword evidence="14" id="KW-0961">Cell wall biogenesis/degradation</keyword>
<dbReference type="Gene3D" id="1.10.3810.10">
    <property type="entry name" value="Biosynthetic peptidoglycan transglycosylase-like"/>
    <property type="match status" value="1"/>
</dbReference>
<keyword evidence="17" id="KW-0812">Transmembrane</keyword>
<evidence type="ECO:0000256" key="7">
    <source>
        <dbReference type="ARBA" id="ARBA00022676"/>
    </source>
</evidence>
<evidence type="ECO:0000313" key="20">
    <source>
        <dbReference type="EMBL" id="OIN88332.1"/>
    </source>
</evidence>
<feature type="domain" description="Penicillin-binding protein transpeptidase" evidence="18">
    <location>
        <begin position="312"/>
        <end position="598"/>
    </location>
</feature>
<comment type="catalytic activity">
    <reaction evidence="15">
        <text>Preferential cleavage: (Ac)2-L-Lys-D-Ala-|-D-Ala. Also transpeptidation of peptidyl-alanyl moieties that are N-acyl substituents of D-alanine.</text>
        <dbReference type="EC" id="3.4.16.4"/>
    </reaction>
</comment>
<evidence type="ECO:0000256" key="17">
    <source>
        <dbReference type="SAM" id="Phobius"/>
    </source>
</evidence>
<keyword evidence="13" id="KW-0511">Multifunctional enzyme</keyword>
<dbReference type="InterPro" id="IPR050396">
    <property type="entry name" value="Glycosyltr_51/Transpeptidase"/>
</dbReference>
<dbReference type="STRING" id="1805034.AUJ59_04100"/>
<dbReference type="Pfam" id="PF00905">
    <property type="entry name" value="Transpeptidase"/>
    <property type="match status" value="1"/>
</dbReference>
<dbReference type="GO" id="GO:0008658">
    <property type="term" value="F:penicillin binding"/>
    <property type="evidence" value="ECO:0007669"/>
    <property type="project" value="InterPro"/>
</dbReference>